<accession>A0A5E4Z7B9</accession>
<gene>
    <name evidence="2" type="ORF">PCO31010_05100</name>
</gene>
<evidence type="ECO:0000313" key="2">
    <source>
        <dbReference type="EMBL" id="VVE56562.1"/>
    </source>
</evidence>
<organism evidence="2 3">
    <name type="scientific">Pandoraea commovens</name>
    <dbReference type="NCBI Taxonomy" id="2508289"/>
    <lineage>
        <taxon>Bacteria</taxon>
        <taxon>Pseudomonadati</taxon>
        <taxon>Pseudomonadota</taxon>
        <taxon>Betaproteobacteria</taxon>
        <taxon>Burkholderiales</taxon>
        <taxon>Burkholderiaceae</taxon>
        <taxon>Pandoraea</taxon>
    </lineage>
</organism>
<feature type="region of interest" description="Disordered" evidence="1">
    <location>
        <begin position="191"/>
        <end position="236"/>
    </location>
</feature>
<reference evidence="2 3" key="1">
    <citation type="submission" date="2019-08" db="EMBL/GenBank/DDBJ databases">
        <authorList>
            <person name="Peeters C."/>
        </authorList>
    </citation>
    <scope>NUCLEOTIDE SEQUENCE [LARGE SCALE GENOMIC DNA]</scope>
    <source>
        <strain evidence="2 3">LMG 31010</strain>
    </source>
</reference>
<proteinExistence type="predicted"/>
<evidence type="ECO:0000313" key="3">
    <source>
        <dbReference type="Proteomes" id="UP000343335"/>
    </source>
</evidence>
<dbReference type="AlphaFoldDB" id="A0A5E4Z7B9"/>
<name>A0A5E4Z7B9_9BURK</name>
<evidence type="ECO:0000256" key="1">
    <source>
        <dbReference type="SAM" id="MobiDB-lite"/>
    </source>
</evidence>
<feature type="compositionally biased region" description="Low complexity" evidence="1">
    <location>
        <begin position="227"/>
        <end position="236"/>
    </location>
</feature>
<dbReference type="EMBL" id="CABPSA010000013">
    <property type="protein sequence ID" value="VVE56562.1"/>
    <property type="molecule type" value="Genomic_DNA"/>
</dbReference>
<protein>
    <submittedName>
        <fullName evidence="2">Uncharacterized protein</fullName>
    </submittedName>
</protein>
<sequence>MARLNACRSSAPECRTNRCLSIDLRWLNCIAPCRPPYVVETLNREASDDVSGATITVCVCLFIGEGDKMTHGRVFPISHPIAGSKRAIQISPRFSTFTPLRDPRRWGSAAVESAHPPCRRHKSPQAVRQHWDTTLLQSYSRRSSLTPNHYPVIPLAWIRGYRRSVTHRSKQMPKLSGIFLKPAHGNAIRRRAAPSASDLHRRGSGTCAGRTRGGWPADGRRRRPAHARTPPTRSCS</sequence>
<dbReference type="Proteomes" id="UP000343335">
    <property type="component" value="Unassembled WGS sequence"/>
</dbReference>